<keyword evidence="3" id="KW-0210">Decarboxylase</keyword>
<dbReference type="InterPro" id="IPR015424">
    <property type="entry name" value="PyrdxlP-dep_Trfase"/>
</dbReference>
<evidence type="ECO:0000256" key="1">
    <source>
        <dbReference type="ARBA" id="ARBA00001933"/>
    </source>
</evidence>
<evidence type="ECO:0000256" key="6">
    <source>
        <dbReference type="PIRSR" id="PIRSR602129-50"/>
    </source>
</evidence>
<dbReference type="Gene3D" id="3.40.640.10">
    <property type="entry name" value="Type I PLP-dependent aspartate aminotransferase-like (Major domain)"/>
    <property type="match status" value="1"/>
</dbReference>
<comment type="similarity">
    <text evidence="2 7">Belongs to the group II decarboxylase family.</text>
</comment>
<organism evidence="8 9">
    <name type="scientific">Enhygromyxa salina</name>
    <dbReference type="NCBI Taxonomy" id="215803"/>
    <lineage>
        <taxon>Bacteria</taxon>
        <taxon>Pseudomonadati</taxon>
        <taxon>Myxococcota</taxon>
        <taxon>Polyangia</taxon>
        <taxon>Nannocystales</taxon>
        <taxon>Nannocystaceae</taxon>
        <taxon>Enhygromyxa</taxon>
    </lineage>
</organism>
<accession>A0A2S9XYM9</accession>
<proteinExistence type="inferred from homology"/>
<dbReference type="GO" id="GO:0019752">
    <property type="term" value="P:carboxylic acid metabolic process"/>
    <property type="evidence" value="ECO:0007669"/>
    <property type="project" value="InterPro"/>
</dbReference>
<dbReference type="PROSITE" id="PS00392">
    <property type="entry name" value="DDC_GAD_HDC_YDC"/>
    <property type="match status" value="1"/>
</dbReference>
<dbReference type="AlphaFoldDB" id="A0A2S9XYM9"/>
<dbReference type="EMBL" id="PVNK01000148">
    <property type="protein sequence ID" value="PRP97861.1"/>
    <property type="molecule type" value="Genomic_DNA"/>
</dbReference>
<keyword evidence="4 6" id="KW-0663">Pyridoxal phosphate</keyword>
<keyword evidence="5 7" id="KW-0456">Lyase</keyword>
<reference evidence="8 9" key="1">
    <citation type="submission" date="2018-03" db="EMBL/GenBank/DDBJ databases">
        <title>Draft Genome Sequences of the Obligatory Marine Myxobacteria Enhygromyxa salina SWB005.</title>
        <authorList>
            <person name="Poehlein A."/>
            <person name="Moghaddam J.A."/>
            <person name="Harms H."/>
            <person name="Alanjari M."/>
            <person name="Koenig G.M."/>
            <person name="Daniel R."/>
            <person name="Schaeberle T.F."/>
        </authorList>
    </citation>
    <scope>NUCLEOTIDE SEQUENCE [LARGE SCALE GENOMIC DNA]</scope>
    <source>
        <strain evidence="8 9">SWB005</strain>
    </source>
</reference>
<dbReference type="GO" id="GO:0030170">
    <property type="term" value="F:pyridoxal phosphate binding"/>
    <property type="evidence" value="ECO:0007669"/>
    <property type="project" value="InterPro"/>
</dbReference>
<dbReference type="PANTHER" id="PTHR45677">
    <property type="entry name" value="GLUTAMATE DECARBOXYLASE-RELATED"/>
    <property type="match status" value="1"/>
</dbReference>
<protein>
    <submittedName>
        <fullName evidence="8">L-2,4-diaminobutyrate decarboxylase</fullName>
        <ecNumber evidence="8">4.1.1.86</ecNumber>
    </submittedName>
</protein>
<dbReference type="SUPFAM" id="SSF53383">
    <property type="entry name" value="PLP-dependent transferases"/>
    <property type="match status" value="1"/>
</dbReference>
<dbReference type="EC" id="4.1.1.86" evidence="8"/>
<dbReference type="PANTHER" id="PTHR45677:SF8">
    <property type="entry name" value="CYSTEINE SULFINIC ACID DECARBOXYLASE"/>
    <property type="match status" value="1"/>
</dbReference>
<dbReference type="RefSeq" id="WP_106392462.1">
    <property type="nucleotide sequence ID" value="NZ_PVNK01000148.1"/>
</dbReference>
<dbReference type="Proteomes" id="UP000237968">
    <property type="component" value="Unassembled WGS sequence"/>
</dbReference>
<evidence type="ECO:0000313" key="8">
    <source>
        <dbReference type="EMBL" id="PRP97861.1"/>
    </source>
</evidence>
<dbReference type="GO" id="GO:0033983">
    <property type="term" value="F:diaminobutyrate decarboxylase activity"/>
    <property type="evidence" value="ECO:0007669"/>
    <property type="project" value="UniProtKB-EC"/>
</dbReference>
<dbReference type="InterPro" id="IPR002129">
    <property type="entry name" value="PyrdxlP-dep_de-COase"/>
</dbReference>
<comment type="cofactor">
    <cofactor evidence="1 6 7">
        <name>pyridoxal 5'-phosphate</name>
        <dbReference type="ChEBI" id="CHEBI:597326"/>
    </cofactor>
</comment>
<dbReference type="Pfam" id="PF00282">
    <property type="entry name" value="Pyridoxal_deC"/>
    <property type="match status" value="1"/>
</dbReference>
<name>A0A2S9XYM9_9BACT</name>
<feature type="modified residue" description="N6-(pyridoxal phosphate)lysine" evidence="6">
    <location>
        <position position="285"/>
    </location>
</feature>
<dbReference type="Gene3D" id="3.90.1150.170">
    <property type="match status" value="1"/>
</dbReference>
<keyword evidence="9" id="KW-1185">Reference proteome</keyword>
<gene>
    <name evidence="8" type="primary">ddc_2</name>
    <name evidence="8" type="ORF">ENSA5_30940</name>
</gene>
<dbReference type="InterPro" id="IPR021115">
    <property type="entry name" value="Pyridoxal-P_BS"/>
</dbReference>
<dbReference type="GO" id="GO:0005737">
    <property type="term" value="C:cytoplasm"/>
    <property type="evidence" value="ECO:0007669"/>
    <property type="project" value="TreeGrafter"/>
</dbReference>
<sequence length="454" mass="49238">MTDPSYLEALEFLATLLPELAASEAETPVRPPLPLAEAAALVPAISDDGRPLSEVLATLRELALRTPLTTTPRFFNQLFSGRDPAATAAEMLAAHLNVSMYTYKAAGPMVLVENALLDHMLGVAGFRAGEGTFTTGGSLSNLLAVAIARNEAQARGGEARQWALYTSSAAHYSMPKAASILGLGRQAVRRIEVDEQGRMRPEALADQLRADLERGVRPVMINATAGTTVMGAFDPIEALADIAHEHGIWIHVDGAFGGSLLLHERGQQLFAGLERCDSLTWDAHKMMGVPLTCSALLLRERGALERHLGEDADYLFQTHGPEVNPGLRSIQCGRRNDPLKLWAAWQRHGDAGYRARLQRLLELRDHVVARIDQHPELCMRHTPESLNVCFEMAGVSSEELCAQLNARGLAVVGHGQVGERSTVRLVLINPAQTEAVLDEFVTNLVAVGIELRDA</sequence>
<evidence type="ECO:0000256" key="2">
    <source>
        <dbReference type="ARBA" id="ARBA00009533"/>
    </source>
</evidence>
<dbReference type="InterPro" id="IPR015421">
    <property type="entry name" value="PyrdxlP-dep_Trfase_major"/>
</dbReference>
<comment type="caution">
    <text evidence="8">The sequence shown here is derived from an EMBL/GenBank/DDBJ whole genome shotgun (WGS) entry which is preliminary data.</text>
</comment>
<evidence type="ECO:0000256" key="5">
    <source>
        <dbReference type="ARBA" id="ARBA00023239"/>
    </source>
</evidence>
<evidence type="ECO:0000256" key="3">
    <source>
        <dbReference type="ARBA" id="ARBA00022793"/>
    </source>
</evidence>
<evidence type="ECO:0000256" key="4">
    <source>
        <dbReference type="ARBA" id="ARBA00022898"/>
    </source>
</evidence>
<evidence type="ECO:0000256" key="7">
    <source>
        <dbReference type="RuleBase" id="RU000382"/>
    </source>
</evidence>
<dbReference type="OrthoDB" id="9803665at2"/>
<evidence type="ECO:0000313" key="9">
    <source>
        <dbReference type="Proteomes" id="UP000237968"/>
    </source>
</evidence>